<feature type="domain" description="Electron transfer flavoprotein alpha/beta-subunit N-terminal" evidence="4">
    <location>
        <begin position="96"/>
        <end position="249"/>
    </location>
</feature>
<dbReference type="InterPro" id="IPR029035">
    <property type="entry name" value="DHS-like_NAD/FAD-binding_dom"/>
</dbReference>
<dbReference type="Gene3D" id="3.40.50.620">
    <property type="entry name" value="HUPs"/>
    <property type="match status" value="1"/>
</dbReference>
<name>A0A2N7L837_9GAMM</name>
<dbReference type="InterPro" id="IPR001308">
    <property type="entry name" value="ETF_a/FixB"/>
</dbReference>
<dbReference type="EMBL" id="MDAL01000034">
    <property type="protein sequence ID" value="PMN90281.1"/>
    <property type="molecule type" value="Genomic_DNA"/>
</dbReference>
<dbReference type="Proteomes" id="UP000235387">
    <property type="component" value="Unassembled WGS sequence"/>
</dbReference>
<evidence type="ECO:0000313" key="5">
    <source>
        <dbReference type="EMBL" id="PMN90281.1"/>
    </source>
</evidence>
<dbReference type="PANTHER" id="PTHR43153">
    <property type="entry name" value="ELECTRON TRANSFER FLAVOPROTEIN ALPHA"/>
    <property type="match status" value="1"/>
</dbReference>
<dbReference type="AlphaFoldDB" id="A0A2N7L837"/>
<sequence length="424" mass="44892">MSDDTKPSVPLRRNRRLECIARNRLHPEHAALMASQNIMLGGTNRKDPHHVGFFTPEGIKRIDRSGETSAGAGIAAKAVEQSLPRKHIASPSGYVVVVSDGDNEKLSTLDKDMLGLAQQLAARHGDDTAVLLVTVFARHDDFAAAGADRVLALNAPATYSPEQWLSALLSLESSLMPVHWIFPDSGLVGGDLGRKLSVEFNERPATRVRSVVDTQAENVQIECGSGDAGRTVIRQLARVLLVEEQVAEPISGYVTDASSLESSLIDTLLKPAFDTDLACAIEDAGSVAVDPKNIPLPETGFILSGGNGVRNWALFHQCADALGATEGASRVAVDNGHMPRTTQVGASGTYVNAKVYIAVGISGAIQHLQGMTQCDTVIAINADPACDMIKRADLSIIADSSEVMQALVDAVQGSKTGKELSDAS</sequence>
<dbReference type="Pfam" id="PF00766">
    <property type="entry name" value="ETF_alpha"/>
    <property type="match status" value="1"/>
</dbReference>
<dbReference type="GO" id="GO:0033539">
    <property type="term" value="P:fatty acid beta-oxidation using acyl-CoA dehydrogenase"/>
    <property type="evidence" value="ECO:0007669"/>
    <property type="project" value="TreeGrafter"/>
</dbReference>
<evidence type="ECO:0000259" key="4">
    <source>
        <dbReference type="Pfam" id="PF01012"/>
    </source>
</evidence>
<evidence type="ECO:0000256" key="2">
    <source>
        <dbReference type="ARBA" id="ARBA00022982"/>
    </source>
</evidence>
<feature type="domain" description="Electron transfer flavoprotein alpha subunit C-terminal" evidence="3">
    <location>
        <begin position="296"/>
        <end position="371"/>
    </location>
</feature>
<organism evidence="5 6">
    <name type="scientific">Enterovibrio norvegicus</name>
    <dbReference type="NCBI Taxonomy" id="188144"/>
    <lineage>
        <taxon>Bacteria</taxon>
        <taxon>Pseudomonadati</taxon>
        <taxon>Pseudomonadota</taxon>
        <taxon>Gammaproteobacteria</taxon>
        <taxon>Vibrionales</taxon>
        <taxon>Vibrionaceae</taxon>
        <taxon>Enterovibrio</taxon>
    </lineage>
</organism>
<dbReference type="GO" id="GO:0050660">
    <property type="term" value="F:flavin adenine dinucleotide binding"/>
    <property type="evidence" value="ECO:0007669"/>
    <property type="project" value="InterPro"/>
</dbReference>
<comment type="similarity">
    <text evidence="1">Belongs to the ETF alpha-subunit/FixB family.</text>
</comment>
<evidence type="ECO:0000259" key="3">
    <source>
        <dbReference type="Pfam" id="PF00766"/>
    </source>
</evidence>
<dbReference type="RefSeq" id="WP_102391532.1">
    <property type="nucleotide sequence ID" value="NZ_MDAL01000034.1"/>
</dbReference>
<accession>A0A2N7L837</accession>
<dbReference type="GO" id="GO:0009055">
    <property type="term" value="F:electron transfer activity"/>
    <property type="evidence" value="ECO:0007669"/>
    <property type="project" value="InterPro"/>
</dbReference>
<dbReference type="InterPro" id="IPR014730">
    <property type="entry name" value="ETF_a/b_N"/>
</dbReference>
<dbReference type="SUPFAM" id="SSF52467">
    <property type="entry name" value="DHS-like NAD/FAD-binding domain"/>
    <property type="match status" value="1"/>
</dbReference>
<dbReference type="PANTHER" id="PTHR43153:SF1">
    <property type="entry name" value="ELECTRON TRANSFER FLAVOPROTEIN SUBUNIT ALPHA, MITOCHONDRIAL"/>
    <property type="match status" value="1"/>
</dbReference>
<dbReference type="Pfam" id="PF01012">
    <property type="entry name" value="ETF"/>
    <property type="match status" value="1"/>
</dbReference>
<dbReference type="InterPro" id="IPR014731">
    <property type="entry name" value="ETF_asu_C"/>
</dbReference>
<proteinExistence type="inferred from homology"/>
<dbReference type="Gene3D" id="3.40.50.1220">
    <property type="entry name" value="TPP-binding domain"/>
    <property type="match status" value="1"/>
</dbReference>
<dbReference type="SUPFAM" id="SSF52402">
    <property type="entry name" value="Adenine nucleotide alpha hydrolases-like"/>
    <property type="match status" value="1"/>
</dbReference>
<dbReference type="InterPro" id="IPR014729">
    <property type="entry name" value="Rossmann-like_a/b/a_fold"/>
</dbReference>
<evidence type="ECO:0000256" key="1">
    <source>
        <dbReference type="ARBA" id="ARBA00005817"/>
    </source>
</evidence>
<comment type="caution">
    <text evidence="5">The sequence shown here is derived from an EMBL/GenBank/DDBJ whole genome shotgun (WGS) entry which is preliminary data.</text>
</comment>
<protein>
    <submittedName>
        <fullName evidence="5">Electron transfer flavoprotein subunit alpha</fullName>
    </submittedName>
</protein>
<keyword evidence="2" id="KW-0249">Electron transport</keyword>
<keyword evidence="2" id="KW-0813">Transport</keyword>
<reference evidence="6" key="1">
    <citation type="submission" date="2016-07" db="EMBL/GenBank/DDBJ databases">
        <title>Nontailed viruses are major unrecognized killers of bacteria in the ocean.</title>
        <authorList>
            <person name="Kauffman K."/>
            <person name="Hussain F."/>
            <person name="Yang J."/>
            <person name="Arevalo P."/>
            <person name="Brown J."/>
            <person name="Cutler M."/>
            <person name="Kelly L."/>
            <person name="Polz M.F."/>
        </authorList>
    </citation>
    <scope>NUCLEOTIDE SEQUENCE [LARGE SCALE GENOMIC DNA]</scope>
    <source>
        <strain evidence="6">10N.261.45.A10</strain>
    </source>
</reference>
<gene>
    <name evidence="5" type="ORF">BCT23_20770</name>
</gene>
<evidence type="ECO:0000313" key="6">
    <source>
        <dbReference type="Proteomes" id="UP000235387"/>
    </source>
</evidence>